<name>A0A8E2LEV1_9BACI</name>
<feature type="transmembrane region" description="Helical" evidence="2">
    <location>
        <begin position="16"/>
        <end position="38"/>
    </location>
</feature>
<proteinExistence type="predicted"/>
<evidence type="ECO:0000256" key="1">
    <source>
        <dbReference type="SAM" id="MobiDB-lite"/>
    </source>
</evidence>
<evidence type="ECO:0000313" key="3">
    <source>
        <dbReference type="EMBL" id="OOP68137.1"/>
    </source>
</evidence>
<feature type="compositionally biased region" description="Polar residues" evidence="1">
    <location>
        <begin position="228"/>
        <end position="238"/>
    </location>
</feature>
<reference evidence="3 4" key="1">
    <citation type="submission" date="2017-01" db="EMBL/GenBank/DDBJ databases">
        <title>Draft genome sequence of Bacillus oleronius.</title>
        <authorList>
            <person name="Allam M."/>
        </authorList>
    </citation>
    <scope>NUCLEOTIDE SEQUENCE [LARGE SCALE GENOMIC DNA]</scope>
    <source>
        <strain evidence="3 4">DSM 9356</strain>
    </source>
</reference>
<dbReference type="InterPro" id="IPR014197">
    <property type="entry name" value="Sporulation_prot_YunB"/>
</dbReference>
<protein>
    <submittedName>
        <fullName evidence="3">Sporulation protein YunB</fullName>
    </submittedName>
</protein>
<keyword evidence="4" id="KW-1185">Reference proteome</keyword>
<feature type="region of interest" description="Disordered" evidence="1">
    <location>
        <begin position="227"/>
        <end position="249"/>
    </location>
</feature>
<dbReference type="EMBL" id="MTLA01000134">
    <property type="protein sequence ID" value="OOP68137.1"/>
    <property type="molecule type" value="Genomic_DNA"/>
</dbReference>
<dbReference type="RefSeq" id="WP_058002785.1">
    <property type="nucleotide sequence ID" value="NZ_CP065424.1"/>
</dbReference>
<sequence>MGKFRPRKSRRGPLPFRYVVLLTFAFFIFSTIGGLVIVNKGLKPTIVRYAESQNQKIAANAISYAVKEIVKNIELNDMVKFVPNEKGNVAVVEGNPTMLNKMTADVQQLVQNYLNGAEEGKLQEVQEGKYNKSTGELVYSVPLGRVTNNVLLGNLGPDIPTKFHVIGDVKVDPKIVMEEEGINSTHIKTYIQVTVNVQTIIPFASKVAVYHQTIPGPFGSYKGDIPLYNSNGESSPPSIQLDEKKDKDK</sequence>
<dbReference type="Proteomes" id="UP000189761">
    <property type="component" value="Unassembled WGS sequence"/>
</dbReference>
<accession>A0A8E2LEV1</accession>
<organism evidence="3 4">
    <name type="scientific">Heyndrickxia oleronia</name>
    <dbReference type="NCBI Taxonomy" id="38875"/>
    <lineage>
        <taxon>Bacteria</taxon>
        <taxon>Bacillati</taxon>
        <taxon>Bacillota</taxon>
        <taxon>Bacilli</taxon>
        <taxon>Bacillales</taxon>
        <taxon>Bacillaceae</taxon>
        <taxon>Heyndrickxia</taxon>
    </lineage>
</organism>
<dbReference type="NCBIfam" id="TIGR02832">
    <property type="entry name" value="spo_yunB"/>
    <property type="match status" value="1"/>
</dbReference>
<keyword evidence="2" id="KW-0472">Membrane</keyword>
<evidence type="ECO:0000313" key="4">
    <source>
        <dbReference type="Proteomes" id="UP000189761"/>
    </source>
</evidence>
<gene>
    <name evidence="3" type="ORF">BWZ43_12190</name>
</gene>
<dbReference type="PIRSF" id="PIRSF021383">
    <property type="entry name" value="YunB"/>
    <property type="match status" value="1"/>
</dbReference>
<dbReference type="AlphaFoldDB" id="A0A8E2LEV1"/>
<dbReference type="Pfam" id="PF09560">
    <property type="entry name" value="Spore_YunB"/>
    <property type="match status" value="1"/>
</dbReference>
<comment type="caution">
    <text evidence="3">The sequence shown here is derived from an EMBL/GenBank/DDBJ whole genome shotgun (WGS) entry which is preliminary data.</text>
</comment>
<evidence type="ECO:0000256" key="2">
    <source>
        <dbReference type="SAM" id="Phobius"/>
    </source>
</evidence>
<keyword evidence="2" id="KW-1133">Transmembrane helix</keyword>
<keyword evidence="2" id="KW-0812">Transmembrane</keyword>